<comment type="caution">
    <text evidence="4">The sequence shown here is derived from an EMBL/GenBank/DDBJ whole genome shotgun (WGS) entry which is preliminary data.</text>
</comment>
<dbReference type="InterPro" id="IPR057252">
    <property type="entry name" value="CoiA_C"/>
</dbReference>
<reference evidence="4 5" key="1">
    <citation type="submission" date="2017-09" db="EMBL/GenBank/DDBJ databases">
        <title>Bacterial strain isolated from the female urinary microbiota.</title>
        <authorList>
            <person name="Thomas-White K."/>
            <person name="Kumar N."/>
            <person name="Forster S."/>
            <person name="Putonti C."/>
            <person name="Lawley T."/>
            <person name="Wolfe A.J."/>
        </authorList>
    </citation>
    <scope>NUCLEOTIDE SEQUENCE [LARGE SCALE GENOMIC DNA]</scope>
    <source>
        <strain evidence="4 5">UMB0186</strain>
    </source>
</reference>
<dbReference type="AlphaFoldDB" id="A0A2N6SD16"/>
<evidence type="ECO:0000259" key="3">
    <source>
        <dbReference type="Pfam" id="PF25166"/>
    </source>
</evidence>
<evidence type="ECO:0000313" key="5">
    <source>
        <dbReference type="Proteomes" id="UP000235670"/>
    </source>
</evidence>
<name>A0A2N6SD16_9BACL</name>
<accession>A0A2N6SD16</accession>
<sequence>MYVAYDDNNKVCNALDTDIEKANKYHCPVCGEKVIFKKGVKIQSHFAHVKNCSCDYETYKKESKEHLEAKKDLYNHFRSMYKNVEVEHVFKVGEGNIQIADVFIRDKNIAFEYQRSVIPLELIKQRTIGYEKAGIKLIWLIDTNKFIKELKSYDGISYIRYAPFVDNFLNYYKGKVFFYGWDSENKSFELYQLWAHNLKKRNAVCIKTTISLSEFDVPLKLKLLEKDLTSKLYPSDIENYVYEQIKYDKTVKNKVLSMFYNQRIELNNIPEVIGVNILEQILIITPLVYWQGLMYRFFKEGKTYVELIRIMRNVIEIKDSIYISDKQQNEIFLKIFDNYYNLLIANED</sequence>
<organism evidence="4 5">
    <name type="scientific">Gemella sanguinis</name>
    <dbReference type="NCBI Taxonomy" id="84135"/>
    <lineage>
        <taxon>Bacteria</taxon>
        <taxon>Bacillati</taxon>
        <taxon>Bacillota</taxon>
        <taxon>Bacilli</taxon>
        <taxon>Bacillales</taxon>
        <taxon>Gemellaceae</taxon>
        <taxon>Gemella</taxon>
    </lineage>
</organism>
<feature type="domain" description="Competence protein CoiA-like N-terminal" evidence="2">
    <location>
        <begin position="19"/>
        <end position="56"/>
    </location>
</feature>
<dbReference type="Pfam" id="PF25166">
    <property type="entry name" value="CoiA_C"/>
    <property type="match status" value="1"/>
</dbReference>
<dbReference type="OrthoDB" id="3784230at2"/>
<protein>
    <submittedName>
        <fullName evidence="4">Competence protein</fullName>
    </submittedName>
</protein>
<dbReference type="InterPro" id="IPR057253">
    <property type="entry name" value="CoiA-like_N"/>
</dbReference>
<dbReference type="Proteomes" id="UP000235670">
    <property type="component" value="Unassembled WGS sequence"/>
</dbReference>
<dbReference type="STRING" id="84135.GCA_001052115_01187"/>
<feature type="domain" description="Competence protein CoiA nuclease-like" evidence="1">
    <location>
        <begin position="62"/>
        <end position="214"/>
    </location>
</feature>
<dbReference type="EMBL" id="PNGT01000010">
    <property type="protein sequence ID" value="PMC51820.1"/>
    <property type="molecule type" value="Genomic_DNA"/>
</dbReference>
<evidence type="ECO:0000313" key="4">
    <source>
        <dbReference type="EMBL" id="PMC51820.1"/>
    </source>
</evidence>
<dbReference type="RefSeq" id="WP_102190231.1">
    <property type="nucleotide sequence ID" value="NZ_PNGT01000010.1"/>
</dbReference>
<gene>
    <name evidence="4" type="ORF">CJ218_08255</name>
</gene>
<evidence type="ECO:0000259" key="1">
    <source>
        <dbReference type="Pfam" id="PF06054"/>
    </source>
</evidence>
<feature type="domain" description="Competence protein CoiA C-terminal" evidence="3">
    <location>
        <begin position="240"/>
        <end position="320"/>
    </location>
</feature>
<evidence type="ECO:0000259" key="2">
    <source>
        <dbReference type="Pfam" id="PF25164"/>
    </source>
</evidence>
<dbReference type="Pfam" id="PF06054">
    <property type="entry name" value="CoiA_nuc"/>
    <property type="match status" value="1"/>
</dbReference>
<proteinExistence type="predicted"/>
<dbReference type="Pfam" id="PF25164">
    <property type="entry name" value="CoiA_N"/>
    <property type="match status" value="1"/>
</dbReference>
<dbReference type="InterPro" id="IPR010330">
    <property type="entry name" value="CoiA_nuc"/>
</dbReference>